<gene>
    <name evidence="3" type="ORF">ILP92_10890</name>
</gene>
<dbReference type="InterPro" id="IPR036282">
    <property type="entry name" value="Glutathione-S-Trfase_C_sf"/>
</dbReference>
<dbReference type="SFLD" id="SFLDG00358">
    <property type="entry name" value="Main_(cytGST)"/>
    <property type="match status" value="1"/>
</dbReference>
<feature type="domain" description="GST N-terminal" evidence="1">
    <location>
        <begin position="1"/>
        <end position="75"/>
    </location>
</feature>
<dbReference type="InterPro" id="IPR040079">
    <property type="entry name" value="Glutathione_S-Trfase"/>
</dbReference>
<dbReference type="InterPro" id="IPR004045">
    <property type="entry name" value="Glutathione_S-Trfase_N"/>
</dbReference>
<dbReference type="EMBL" id="JAEKPD010000009">
    <property type="protein sequence ID" value="MBJ3763252.1"/>
    <property type="molecule type" value="Genomic_DNA"/>
</dbReference>
<dbReference type="InterPro" id="IPR036249">
    <property type="entry name" value="Thioredoxin-like_sf"/>
</dbReference>
<organism evidence="3 4">
    <name type="scientific">Palleronia pontilimi</name>
    <dbReference type="NCBI Taxonomy" id="1964209"/>
    <lineage>
        <taxon>Bacteria</taxon>
        <taxon>Pseudomonadati</taxon>
        <taxon>Pseudomonadota</taxon>
        <taxon>Alphaproteobacteria</taxon>
        <taxon>Rhodobacterales</taxon>
        <taxon>Roseobacteraceae</taxon>
        <taxon>Palleronia</taxon>
    </lineage>
</organism>
<dbReference type="AlphaFoldDB" id="A0A934IF36"/>
<name>A0A934IF36_9RHOB</name>
<dbReference type="SFLD" id="SFLDS00019">
    <property type="entry name" value="Glutathione_Transferase_(cytos"/>
    <property type="match status" value="1"/>
</dbReference>
<comment type="caution">
    <text evidence="3">The sequence shown here is derived from an EMBL/GenBank/DDBJ whole genome shotgun (WGS) entry which is preliminary data.</text>
</comment>
<evidence type="ECO:0000313" key="4">
    <source>
        <dbReference type="Proteomes" id="UP000642488"/>
    </source>
</evidence>
<dbReference type="PANTHER" id="PTHR44051:SF8">
    <property type="entry name" value="GLUTATHIONE S-TRANSFERASE GSTA"/>
    <property type="match status" value="1"/>
</dbReference>
<evidence type="ECO:0000313" key="3">
    <source>
        <dbReference type="EMBL" id="MBJ3763252.1"/>
    </source>
</evidence>
<proteinExistence type="predicted"/>
<dbReference type="RefSeq" id="WP_198916426.1">
    <property type="nucleotide sequence ID" value="NZ_JAEKPD010000009.1"/>
</dbReference>
<dbReference type="PROSITE" id="PS50405">
    <property type="entry name" value="GST_CTER"/>
    <property type="match status" value="1"/>
</dbReference>
<dbReference type="PANTHER" id="PTHR44051">
    <property type="entry name" value="GLUTATHIONE S-TRANSFERASE-RELATED"/>
    <property type="match status" value="1"/>
</dbReference>
<evidence type="ECO:0000259" key="1">
    <source>
        <dbReference type="PROSITE" id="PS50404"/>
    </source>
</evidence>
<dbReference type="Gene3D" id="1.20.1050.10">
    <property type="match status" value="1"/>
</dbReference>
<reference evidence="3" key="1">
    <citation type="submission" date="2020-12" db="EMBL/GenBank/DDBJ databases">
        <title>Bacterial taxonomy.</title>
        <authorList>
            <person name="Pan X."/>
        </authorList>
    </citation>
    <scope>NUCLEOTIDE SEQUENCE</scope>
    <source>
        <strain evidence="3">KCTC 52957</strain>
    </source>
</reference>
<dbReference type="Pfam" id="PF02798">
    <property type="entry name" value="GST_N"/>
    <property type="match status" value="1"/>
</dbReference>
<sequence>MLTLYGTPKSRAFRPLWLLEELELDFVHKPVPPHDSALKKLNPSGKVPVLVANGVTITDSTAILTYLADREGKLTHPAGSLDRAKQDAVMFQALDELDSCLWTAARHSFVLPEDRRVPEVKDSLKWEFSRAIDRMATHLKDREFVTGDDMTIADIVVTHCGGWAVTAKFPLENDTFRAYLDRMRARPAYIRAAGR</sequence>
<dbReference type="SUPFAM" id="SSF47616">
    <property type="entry name" value="GST C-terminal domain-like"/>
    <property type="match status" value="1"/>
</dbReference>
<dbReference type="Gene3D" id="3.40.30.10">
    <property type="entry name" value="Glutaredoxin"/>
    <property type="match status" value="1"/>
</dbReference>
<feature type="domain" description="GST C-terminal" evidence="2">
    <location>
        <begin position="79"/>
        <end position="195"/>
    </location>
</feature>
<dbReference type="SFLD" id="SFLDG01150">
    <property type="entry name" value="Main.1:_Beta-like"/>
    <property type="match status" value="1"/>
</dbReference>
<dbReference type="InterPro" id="IPR010987">
    <property type="entry name" value="Glutathione-S-Trfase_C-like"/>
</dbReference>
<keyword evidence="4" id="KW-1185">Reference proteome</keyword>
<dbReference type="SUPFAM" id="SSF52833">
    <property type="entry name" value="Thioredoxin-like"/>
    <property type="match status" value="1"/>
</dbReference>
<protein>
    <submittedName>
        <fullName evidence="3">Glutathione S-transferase family protein</fullName>
    </submittedName>
</protein>
<evidence type="ECO:0000259" key="2">
    <source>
        <dbReference type="PROSITE" id="PS50405"/>
    </source>
</evidence>
<accession>A0A934IF36</accession>
<dbReference type="Proteomes" id="UP000642488">
    <property type="component" value="Unassembled WGS sequence"/>
</dbReference>
<dbReference type="PROSITE" id="PS50404">
    <property type="entry name" value="GST_NTER"/>
    <property type="match status" value="1"/>
</dbReference>